<feature type="compositionally biased region" description="Basic and acidic residues" evidence="1">
    <location>
        <begin position="1"/>
        <end position="15"/>
    </location>
</feature>
<gene>
    <name evidence="2" type="ORF">QF206_12045</name>
</gene>
<protein>
    <submittedName>
        <fullName evidence="2">Uncharacterized protein</fullName>
    </submittedName>
</protein>
<feature type="region of interest" description="Disordered" evidence="1">
    <location>
        <begin position="1"/>
        <end position="52"/>
    </location>
</feature>
<reference evidence="2 3" key="1">
    <citation type="submission" date="2023-04" db="EMBL/GenBank/DDBJ databases">
        <title>Klugiella caeni sp. nov. isolated from the sludge of biochemical tank.</title>
        <authorList>
            <person name="Geng K."/>
        </authorList>
    </citation>
    <scope>NUCLEOTIDE SEQUENCE [LARGE SCALE GENOMIC DNA]</scope>
    <source>
        <strain evidence="2 3">YN-L-19</strain>
    </source>
</reference>
<dbReference type="RefSeq" id="WP_281489489.1">
    <property type="nucleotide sequence ID" value="NZ_CP159582.1"/>
</dbReference>
<organism evidence="2 3">
    <name type="scientific">Ruicaihuangia caeni</name>
    <dbReference type="NCBI Taxonomy" id="3042517"/>
    <lineage>
        <taxon>Bacteria</taxon>
        <taxon>Bacillati</taxon>
        <taxon>Actinomycetota</taxon>
        <taxon>Actinomycetes</taxon>
        <taxon>Micrococcales</taxon>
        <taxon>Microbacteriaceae</taxon>
        <taxon>Ruicaihuangia</taxon>
    </lineage>
</organism>
<dbReference type="EMBL" id="JASATX010000007">
    <property type="protein sequence ID" value="MDI2099695.1"/>
    <property type="molecule type" value="Genomic_DNA"/>
</dbReference>
<proteinExistence type="predicted"/>
<keyword evidence="3" id="KW-1185">Reference proteome</keyword>
<sequence>MKEYDISADEQREVDLSEEPAEPTAPPTIDPDEKIEAEEPEDEGGDDDARPL</sequence>
<evidence type="ECO:0000313" key="3">
    <source>
        <dbReference type="Proteomes" id="UP001321506"/>
    </source>
</evidence>
<evidence type="ECO:0000256" key="1">
    <source>
        <dbReference type="SAM" id="MobiDB-lite"/>
    </source>
</evidence>
<comment type="caution">
    <text evidence="2">The sequence shown here is derived from an EMBL/GenBank/DDBJ whole genome shotgun (WGS) entry which is preliminary data.</text>
</comment>
<accession>A0AAW6T790</accession>
<evidence type="ECO:0000313" key="2">
    <source>
        <dbReference type="EMBL" id="MDI2099695.1"/>
    </source>
</evidence>
<name>A0AAW6T790_9MICO</name>
<dbReference type="Proteomes" id="UP001321506">
    <property type="component" value="Unassembled WGS sequence"/>
</dbReference>
<feature type="compositionally biased region" description="Acidic residues" evidence="1">
    <location>
        <begin position="33"/>
        <end position="46"/>
    </location>
</feature>
<dbReference type="AlphaFoldDB" id="A0AAW6T790"/>